<dbReference type="Gene3D" id="1.20.1250.20">
    <property type="entry name" value="MFS general substrate transporter like domains"/>
    <property type="match status" value="1"/>
</dbReference>
<protein>
    <submittedName>
        <fullName evidence="9">MFS transporter</fullName>
    </submittedName>
</protein>
<evidence type="ECO:0000313" key="9">
    <source>
        <dbReference type="EMBL" id="OOV85991.1"/>
    </source>
</evidence>
<dbReference type="InterPro" id="IPR050171">
    <property type="entry name" value="MFS_Transporters"/>
</dbReference>
<evidence type="ECO:0000256" key="6">
    <source>
        <dbReference type="ARBA" id="ARBA00023136"/>
    </source>
</evidence>
<name>A0A1T1H801_OCELI</name>
<keyword evidence="4 7" id="KW-0812">Transmembrane</keyword>
<dbReference type="InterPro" id="IPR020846">
    <property type="entry name" value="MFS_dom"/>
</dbReference>
<dbReference type="AlphaFoldDB" id="A0A1T1H801"/>
<feature type="transmembrane region" description="Helical" evidence="7">
    <location>
        <begin position="214"/>
        <end position="235"/>
    </location>
</feature>
<evidence type="ECO:0000256" key="2">
    <source>
        <dbReference type="ARBA" id="ARBA00022448"/>
    </source>
</evidence>
<evidence type="ECO:0000256" key="5">
    <source>
        <dbReference type="ARBA" id="ARBA00022989"/>
    </source>
</evidence>
<dbReference type="PROSITE" id="PS50850">
    <property type="entry name" value="MFS"/>
    <property type="match status" value="1"/>
</dbReference>
<evidence type="ECO:0000259" key="8">
    <source>
        <dbReference type="PROSITE" id="PS50850"/>
    </source>
</evidence>
<keyword evidence="10" id="KW-1185">Reference proteome</keyword>
<feature type="transmembrane region" description="Helical" evidence="7">
    <location>
        <begin position="7"/>
        <end position="32"/>
    </location>
</feature>
<comment type="subcellular location">
    <subcellularLocation>
        <location evidence="1">Cell membrane</location>
        <topology evidence="1">Multi-pass membrane protein</topology>
    </subcellularLocation>
</comment>
<evidence type="ECO:0000256" key="4">
    <source>
        <dbReference type="ARBA" id="ARBA00022692"/>
    </source>
</evidence>
<reference evidence="9" key="1">
    <citation type="submission" date="2017-02" db="EMBL/GenBank/DDBJ databases">
        <title>Draft Genome Sequence of the Salt Water Bacterium Oceanospirillum linum ATCC 11336.</title>
        <authorList>
            <person name="Trachtenberg A.M."/>
            <person name="Carney J.G."/>
            <person name="Linnane J.D."/>
            <person name="Rheaume B.A."/>
            <person name="Pitts N.L."/>
            <person name="Mykles D.L."/>
            <person name="Maclea K.S."/>
        </authorList>
    </citation>
    <scope>NUCLEOTIDE SEQUENCE [LARGE SCALE GENOMIC DNA]</scope>
    <source>
        <strain evidence="9">ATCC 11336</strain>
    </source>
</reference>
<feature type="transmembrane region" description="Helical" evidence="7">
    <location>
        <begin position="340"/>
        <end position="362"/>
    </location>
</feature>
<keyword evidence="6 7" id="KW-0472">Membrane</keyword>
<feature type="transmembrane region" description="Helical" evidence="7">
    <location>
        <begin position="304"/>
        <end position="328"/>
    </location>
</feature>
<dbReference type="GO" id="GO:0022857">
    <property type="term" value="F:transmembrane transporter activity"/>
    <property type="evidence" value="ECO:0007669"/>
    <property type="project" value="InterPro"/>
</dbReference>
<evidence type="ECO:0000256" key="1">
    <source>
        <dbReference type="ARBA" id="ARBA00004651"/>
    </source>
</evidence>
<keyword evidence="3" id="KW-1003">Cell membrane</keyword>
<dbReference type="SUPFAM" id="SSF103473">
    <property type="entry name" value="MFS general substrate transporter"/>
    <property type="match status" value="1"/>
</dbReference>
<feature type="transmembrane region" description="Helical" evidence="7">
    <location>
        <begin position="162"/>
        <end position="179"/>
    </location>
</feature>
<dbReference type="STRING" id="966.BTA35_0215915"/>
<dbReference type="PANTHER" id="PTHR23517:SF13">
    <property type="entry name" value="MAJOR FACILITATOR SUPERFAMILY MFS_1"/>
    <property type="match status" value="1"/>
</dbReference>
<feature type="transmembrane region" description="Helical" evidence="7">
    <location>
        <begin position="44"/>
        <end position="61"/>
    </location>
</feature>
<feature type="transmembrane region" description="Helical" evidence="7">
    <location>
        <begin position="368"/>
        <end position="391"/>
    </location>
</feature>
<sequence>MKAIRSPFFWVSFAMCAGVMSTALISPLYGIYKSEWLLQASDISVIYVVYMAGALSALLFLGQLSDRIGFRRVMQLSLVLVFLGTGLTMLAWDTLSLNLARFIVGVASSLMTTSASVGLRQLATGAHPSRAASMSSVLIAFGFGLGPLVGGVIGQWLPNPLITAYLPTMALSAIGFFALQRLDLPPHDRVVIPGKPASRAWLPKLIWSEREHSLAFILTNACAFLAFGVFGLYASMSPLFLEQMIDWKGPFISGISIAVILFLSSAAQLMTRRLPLHWCGTFGLLALALCCGLLLLNLDQKSPWILAAGLLITAFGHGMTLLSGINMVGRIAQPHNHAGLLSTYLVLGYIGSMLPVLGVGWIADHWGLHLAVSIFCYGVIALAVLTAMMFFRHPHMQRVS</sequence>
<dbReference type="InterPro" id="IPR036259">
    <property type="entry name" value="MFS_trans_sf"/>
</dbReference>
<feature type="transmembrane region" description="Helical" evidence="7">
    <location>
        <begin position="247"/>
        <end position="264"/>
    </location>
</feature>
<dbReference type="GO" id="GO:0005886">
    <property type="term" value="C:plasma membrane"/>
    <property type="evidence" value="ECO:0007669"/>
    <property type="project" value="UniProtKB-SubCell"/>
</dbReference>
<proteinExistence type="predicted"/>
<feature type="transmembrane region" description="Helical" evidence="7">
    <location>
        <begin position="73"/>
        <end position="92"/>
    </location>
</feature>
<gene>
    <name evidence="9" type="ORF">BTA35_0215915</name>
</gene>
<dbReference type="Pfam" id="PF07690">
    <property type="entry name" value="MFS_1"/>
    <property type="match status" value="1"/>
</dbReference>
<evidence type="ECO:0000256" key="3">
    <source>
        <dbReference type="ARBA" id="ARBA00022475"/>
    </source>
</evidence>
<dbReference type="InterPro" id="IPR011701">
    <property type="entry name" value="MFS"/>
</dbReference>
<dbReference type="PANTHER" id="PTHR23517">
    <property type="entry name" value="RESISTANCE PROTEIN MDTM, PUTATIVE-RELATED-RELATED"/>
    <property type="match status" value="1"/>
</dbReference>
<comment type="caution">
    <text evidence="9">The sequence shown here is derived from an EMBL/GenBank/DDBJ whole genome shotgun (WGS) entry which is preliminary data.</text>
</comment>
<keyword evidence="5 7" id="KW-1133">Transmembrane helix</keyword>
<evidence type="ECO:0000256" key="7">
    <source>
        <dbReference type="SAM" id="Phobius"/>
    </source>
</evidence>
<dbReference type="Proteomes" id="UP000190064">
    <property type="component" value="Unassembled WGS sequence"/>
</dbReference>
<feature type="domain" description="Major facilitator superfamily (MFS) profile" evidence="8">
    <location>
        <begin position="7"/>
        <end position="396"/>
    </location>
</feature>
<feature type="transmembrane region" description="Helical" evidence="7">
    <location>
        <begin position="276"/>
        <end position="298"/>
    </location>
</feature>
<keyword evidence="2" id="KW-0813">Transport</keyword>
<evidence type="ECO:0000313" key="10">
    <source>
        <dbReference type="Proteomes" id="UP000190064"/>
    </source>
</evidence>
<feature type="transmembrane region" description="Helical" evidence="7">
    <location>
        <begin position="131"/>
        <end position="156"/>
    </location>
</feature>
<organism evidence="9 10">
    <name type="scientific">Oceanospirillum linum</name>
    <dbReference type="NCBI Taxonomy" id="966"/>
    <lineage>
        <taxon>Bacteria</taxon>
        <taxon>Pseudomonadati</taxon>
        <taxon>Pseudomonadota</taxon>
        <taxon>Gammaproteobacteria</taxon>
        <taxon>Oceanospirillales</taxon>
        <taxon>Oceanospirillaceae</taxon>
        <taxon>Oceanospirillum</taxon>
    </lineage>
</organism>
<accession>A0A1T1H801</accession>
<feature type="transmembrane region" description="Helical" evidence="7">
    <location>
        <begin position="98"/>
        <end position="119"/>
    </location>
</feature>
<dbReference type="EMBL" id="MTSD02000010">
    <property type="protein sequence ID" value="OOV85991.1"/>
    <property type="molecule type" value="Genomic_DNA"/>
</dbReference>